<reference evidence="1" key="1">
    <citation type="submission" date="2020-01" db="EMBL/GenBank/DDBJ databases">
        <authorList>
            <person name="Mishra B."/>
        </authorList>
    </citation>
    <scope>NUCLEOTIDE SEQUENCE [LARGE SCALE GENOMIC DNA]</scope>
</reference>
<proteinExistence type="predicted"/>
<organism evidence="1 2">
    <name type="scientific">Microthlaspi erraticum</name>
    <dbReference type="NCBI Taxonomy" id="1685480"/>
    <lineage>
        <taxon>Eukaryota</taxon>
        <taxon>Viridiplantae</taxon>
        <taxon>Streptophyta</taxon>
        <taxon>Embryophyta</taxon>
        <taxon>Tracheophyta</taxon>
        <taxon>Spermatophyta</taxon>
        <taxon>Magnoliopsida</taxon>
        <taxon>eudicotyledons</taxon>
        <taxon>Gunneridae</taxon>
        <taxon>Pentapetalae</taxon>
        <taxon>rosids</taxon>
        <taxon>malvids</taxon>
        <taxon>Brassicales</taxon>
        <taxon>Brassicaceae</taxon>
        <taxon>Coluteocarpeae</taxon>
        <taxon>Microthlaspi</taxon>
    </lineage>
</organism>
<accession>A0A6D2JIE6</accession>
<name>A0A6D2JIE6_9BRAS</name>
<dbReference type="AlphaFoldDB" id="A0A6D2JIE6"/>
<dbReference type="EMBL" id="CACVBM020001243">
    <property type="protein sequence ID" value="CAA7041375.1"/>
    <property type="molecule type" value="Genomic_DNA"/>
</dbReference>
<evidence type="ECO:0000313" key="1">
    <source>
        <dbReference type="EMBL" id="CAA7041375.1"/>
    </source>
</evidence>
<dbReference type="Proteomes" id="UP000467841">
    <property type="component" value="Unassembled WGS sequence"/>
</dbReference>
<sequence length="222" mass="25353">MTDVCEGTIELNLGKDFKMKFDIKDTMRKPTIEGQLFYIEEMDQLPDELQEELPLEDHLQIALTKDQSEGYLHIETEEYSRMLDAYNSIPSSFCTEELDETAFEVLAVNSTKDFIESSPGCSNSVEPSVKCKEKISGDWYELKAPKIDLKHLSKGFRYVFLGENSTSSVIVNSELKPEHLDALLAELRKYRKAIGYRLDDIKGISSDLCIHRIHLDDETKSA</sequence>
<gene>
    <name evidence="1" type="ORF">MERR_LOCUS28610</name>
</gene>
<evidence type="ECO:0000313" key="2">
    <source>
        <dbReference type="Proteomes" id="UP000467841"/>
    </source>
</evidence>
<comment type="caution">
    <text evidence="1">The sequence shown here is derived from an EMBL/GenBank/DDBJ whole genome shotgun (WGS) entry which is preliminary data.</text>
</comment>
<dbReference type="OrthoDB" id="1752182at2759"/>
<protein>
    <submittedName>
        <fullName evidence="1">Uncharacterized protein</fullName>
    </submittedName>
</protein>
<keyword evidence="2" id="KW-1185">Reference proteome</keyword>